<evidence type="ECO:0000313" key="3">
    <source>
        <dbReference type="EMBL" id="OEE61101.1"/>
    </source>
</evidence>
<sequence length="370" mass="42884">MKNNIIIGGGFYGLYIAEYLAKKGHAVHLFDEALDFMQRASFNNQARVHNGYHYPRSTLTALRSRISYPVFLKEFKDSVYLDFKKYYMVGQPLGKISAYQFEQFCKRIKAPCKAASPEIWDYVDRRYISGIYETEEVAFDAVKLKNTMLIRALNAGVILNNGTKVNRIEKLSCGKINVFSESIDGEAMVYTVDQVFNCTYSNINQINLNSSIEVIPLRHELTEMCLVKLPTEIEKLSFTVMCGPFFSIMPFPSTKFSTFSHVRYTPHFDWNDRKNEPIYSSNKVLEDNHPTNWRRMVNDGTRYMPILKGCKYQTSLWETKTILPASDRDDSRPILFKSNYVIKGYHCVMGGKIDNIYDVINMIKKYELDR</sequence>
<dbReference type="Proteomes" id="UP000095039">
    <property type="component" value="Unassembled WGS sequence"/>
</dbReference>
<dbReference type="EMBL" id="AJWN02000057">
    <property type="protein sequence ID" value="OEE61101.1"/>
    <property type="molecule type" value="Genomic_DNA"/>
</dbReference>
<evidence type="ECO:0000256" key="1">
    <source>
        <dbReference type="ARBA" id="ARBA00023002"/>
    </source>
</evidence>
<protein>
    <submittedName>
        <fullName evidence="3">Amino acid oxidase</fullName>
    </submittedName>
</protein>
<accession>A0A1E5C6D5</accession>
<dbReference type="GO" id="GO:0016491">
    <property type="term" value="F:oxidoreductase activity"/>
    <property type="evidence" value="ECO:0007669"/>
    <property type="project" value="UniProtKB-KW"/>
</dbReference>
<comment type="caution">
    <text evidence="3">The sequence shown here is derived from an EMBL/GenBank/DDBJ whole genome shotgun (WGS) entry which is preliminary data.</text>
</comment>
<proteinExistence type="predicted"/>
<feature type="domain" description="FAD dependent oxidoreductase" evidence="2">
    <location>
        <begin position="5"/>
        <end position="252"/>
    </location>
</feature>
<dbReference type="Gene3D" id="3.30.9.10">
    <property type="entry name" value="D-Amino Acid Oxidase, subunit A, domain 2"/>
    <property type="match status" value="1"/>
</dbReference>
<dbReference type="AlphaFoldDB" id="A0A1E5C6D5"/>
<dbReference type="InterPro" id="IPR036188">
    <property type="entry name" value="FAD/NAD-bd_sf"/>
</dbReference>
<evidence type="ECO:0000259" key="2">
    <source>
        <dbReference type="Pfam" id="PF01266"/>
    </source>
</evidence>
<reference evidence="3 4" key="1">
    <citation type="journal article" date="2012" name="Science">
        <title>Ecological populations of bacteria act as socially cohesive units of antibiotic production and resistance.</title>
        <authorList>
            <person name="Cordero O.X."/>
            <person name="Wildschutte H."/>
            <person name="Kirkup B."/>
            <person name="Proehl S."/>
            <person name="Ngo L."/>
            <person name="Hussain F."/>
            <person name="Le Roux F."/>
            <person name="Mincer T."/>
            <person name="Polz M.F."/>
        </authorList>
    </citation>
    <scope>NUCLEOTIDE SEQUENCE [LARGE SCALE GENOMIC DNA]</scope>
    <source>
        <strain evidence="3 4">FF-454</strain>
    </source>
</reference>
<gene>
    <name evidence="3" type="ORF">A1OK_22085</name>
</gene>
<dbReference type="SUPFAM" id="SSF51905">
    <property type="entry name" value="FAD/NAD(P)-binding domain"/>
    <property type="match status" value="1"/>
</dbReference>
<organism evidence="3 4">
    <name type="scientific">Enterovibrio norvegicus FF-454</name>
    <dbReference type="NCBI Taxonomy" id="1185651"/>
    <lineage>
        <taxon>Bacteria</taxon>
        <taxon>Pseudomonadati</taxon>
        <taxon>Pseudomonadota</taxon>
        <taxon>Gammaproteobacteria</taxon>
        <taxon>Vibrionales</taxon>
        <taxon>Vibrionaceae</taxon>
        <taxon>Enterovibrio</taxon>
    </lineage>
</organism>
<evidence type="ECO:0000313" key="4">
    <source>
        <dbReference type="Proteomes" id="UP000095039"/>
    </source>
</evidence>
<name>A0A1E5C6D5_9GAMM</name>
<dbReference type="RefSeq" id="WP_016960210.1">
    <property type="nucleotide sequence ID" value="NZ_AJWN02000057.1"/>
</dbReference>
<dbReference type="Pfam" id="PF01266">
    <property type="entry name" value="DAO"/>
    <property type="match status" value="1"/>
</dbReference>
<keyword evidence="4" id="KW-1185">Reference proteome</keyword>
<dbReference type="InterPro" id="IPR006076">
    <property type="entry name" value="FAD-dep_OxRdtase"/>
</dbReference>
<dbReference type="Gene3D" id="3.50.50.60">
    <property type="entry name" value="FAD/NAD(P)-binding domain"/>
    <property type="match status" value="1"/>
</dbReference>
<keyword evidence="1" id="KW-0560">Oxidoreductase</keyword>